<evidence type="ECO:0000256" key="2">
    <source>
        <dbReference type="ARBA" id="ARBA00022475"/>
    </source>
</evidence>
<dbReference type="InterPro" id="IPR017850">
    <property type="entry name" value="Alkaline_phosphatase_core_sf"/>
</dbReference>
<dbReference type="InterPro" id="IPR040423">
    <property type="entry name" value="PEA_transferase"/>
</dbReference>
<keyword evidence="3" id="KW-0997">Cell inner membrane</keyword>
<proteinExistence type="predicted"/>
<feature type="transmembrane region" description="Helical" evidence="8">
    <location>
        <begin position="21"/>
        <end position="37"/>
    </location>
</feature>
<dbReference type="InterPro" id="IPR012549">
    <property type="entry name" value="EptA-like_N"/>
</dbReference>
<evidence type="ECO:0000256" key="8">
    <source>
        <dbReference type="SAM" id="Phobius"/>
    </source>
</evidence>
<sequence length="553" mass="60559">MSMHNLSHSARRPSWRLARPEIGSITLALLTALYLIAFTNRTFFTRSFEYFDNHLSLAAFIFGLTCLFAAFTIAISVKYLMKPLLILMVLSAASASWFMDGFGTIIDVDMIRNAATTTTSEAGHLITPAYLLHMTVFGILPSLLVAFVRIKHRNFFAKLRWNLTAIVPLLLLALACGVSSARSIAAVTRLHKDLILTLNPFVPVGSAVAFVLASEADKNIVAAPLGTDARVAGPTRSGKPRVLIIVTGETARAENFSLGGYDRETNPELNKHDITYFSDTSSCGTATAVSVPCMFSNLKRSGYSHRAGLANENLLDVFGHAGIRTEWWENNTGDKNVADRTTMHSFSNANDPRFCTANECLDDAMIDQLDTWLSNVKGDSVLVLHQLGSHGPAYYQRYTPEFARFTPECRTGEIGTCERQSVVNTYDNTILYTDHILSSVIDHLKARENSIDPAMIYMSDHGESLGENGLYLHGAPYIIAPSQQTHVPFVLWQGTEMKAMVDAGCLTRRAGEEASHDNLFHTALGLMSVKTSVYTPKLDVLSACRAPASGASS</sequence>
<feature type="transmembrane region" description="Helical" evidence="8">
    <location>
        <begin position="57"/>
        <end position="77"/>
    </location>
</feature>
<dbReference type="InterPro" id="IPR058130">
    <property type="entry name" value="PEA_transf_C"/>
</dbReference>
<feature type="transmembrane region" description="Helical" evidence="8">
    <location>
        <begin position="159"/>
        <end position="181"/>
    </location>
</feature>
<dbReference type="PANTHER" id="PTHR30443:SF0">
    <property type="entry name" value="PHOSPHOETHANOLAMINE TRANSFERASE EPTA"/>
    <property type="match status" value="1"/>
</dbReference>
<gene>
    <name evidence="11" type="ORF">J2T09_002995</name>
</gene>
<dbReference type="InterPro" id="IPR000917">
    <property type="entry name" value="Sulfatase_N"/>
</dbReference>
<keyword evidence="2" id="KW-1003">Cell membrane</keyword>
<dbReference type="EC" id="2.7.8.-" evidence="11"/>
<keyword evidence="5 8" id="KW-0812">Transmembrane</keyword>
<dbReference type="CDD" id="cd16017">
    <property type="entry name" value="LptA"/>
    <property type="match status" value="1"/>
</dbReference>
<dbReference type="SUPFAM" id="SSF53649">
    <property type="entry name" value="Alkaline phosphatase-like"/>
    <property type="match status" value="1"/>
</dbReference>
<evidence type="ECO:0000256" key="1">
    <source>
        <dbReference type="ARBA" id="ARBA00004429"/>
    </source>
</evidence>
<name>A0ABT9PUT5_9HYPH</name>
<dbReference type="GO" id="GO:0016740">
    <property type="term" value="F:transferase activity"/>
    <property type="evidence" value="ECO:0007669"/>
    <property type="project" value="UniProtKB-KW"/>
</dbReference>
<reference evidence="11 12" key="1">
    <citation type="submission" date="2023-07" db="EMBL/GenBank/DDBJ databases">
        <title>Sorghum-associated microbial communities from plants grown in Nebraska, USA.</title>
        <authorList>
            <person name="Schachtman D."/>
        </authorList>
    </citation>
    <scope>NUCLEOTIDE SEQUENCE [LARGE SCALE GENOMIC DNA]</scope>
    <source>
        <strain evidence="11 12">DS1307</strain>
    </source>
</reference>
<dbReference type="NCBIfam" id="NF028537">
    <property type="entry name" value="P_eth_NH2_trans"/>
    <property type="match status" value="1"/>
</dbReference>
<evidence type="ECO:0000256" key="3">
    <source>
        <dbReference type="ARBA" id="ARBA00022519"/>
    </source>
</evidence>
<dbReference type="PANTHER" id="PTHR30443">
    <property type="entry name" value="INNER MEMBRANE PROTEIN"/>
    <property type="match status" value="1"/>
</dbReference>
<evidence type="ECO:0000259" key="10">
    <source>
        <dbReference type="Pfam" id="PF08019"/>
    </source>
</evidence>
<keyword evidence="12" id="KW-1185">Reference proteome</keyword>
<evidence type="ECO:0000313" key="11">
    <source>
        <dbReference type="EMBL" id="MDP9838228.1"/>
    </source>
</evidence>
<dbReference type="Pfam" id="PF08019">
    <property type="entry name" value="EptA_B_N"/>
    <property type="match status" value="1"/>
</dbReference>
<dbReference type="Gene3D" id="3.40.720.10">
    <property type="entry name" value="Alkaline Phosphatase, subunit A"/>
    <property type="match status" value="1"/>
</dbReference>
<organism evidence="11 12">
    <name type="scientific">Neorhizobium huautlense</name>
    <dbReference type="NCBI Taxonomy" id="67774"/>
    <lineage>
        <taxon>Bacteria</taxon>
        <taxon>Pseudomonadati</taxon>
        <taxon>Pseudomonadota</taxon>
        <taxon>Alphaproteobacteria</taxon>
        <taxon>Hyphomicrobiales</taxon>
        <taxon>Rhizobiaceae</taxon>
        <taxon>Rhizobium/Agrobacterium group</taxon>
        <taxon>Neorhizobium</taxon>
    </lineage>
</organism>
<feature type="transmembrane region" description="Helical" evidence="8">
    <location>
        <begin position="126"/>
        <end position="147"/>
    </location>
</feature>
<comment type="caution">
    <text evidence="11">The sequence shown here is derived from an EMBL/GenBank/DDBJ whole genome shotgun (WGS) entry which is preliminary data.</text>
</comment>
<dbReference type="Pfam" id="PF00884">
    <property type="entry name" value="Sulfatase"/>
    <property type="match status" value="1"/>
</dbReference>
<evidence type="ECO:0000256" key="6">
    <source>
        <dbReference type="ARBA" id="ARBA00022989"/>
    </source>
</evidence>
<feature type="domain" description="Sulfatase N-terminal" evidence="9">
    <location>
        <begin position="243"/>
        <end position="528"/>
    </location>
</feature>
<protein>
    <submittedName>
        <fullName evidence="11">Lipid A ethanolaminephosphotransferase</fullName>
        <ecNumber evidence="11">2.7.8.-</ecNumber>
    </submittedName>
</protein>
<evidence type="ECO:0000313" key="12">
    <source>
        <dbReference type="Proteomes" id="UP001241472"/>
    </source>
</evidence>
<keyword evidence="6 8" id="KW-1133">Transmembrane helix</keyword>
<dbReference type="EMBL" id="JAUSRF010000009">
    <property type="protein sequence ID" value="MDP9838228.1"/>
    <property type="molecule type" value="Genomic_DNA"/>
</dbReference>
<evidence type="ECO:0000259" key="9">
    <source>
        <dbReference type="Pfam" id="PF00884"/>
    </source>
</evidence>
<keyword evidence="7 8" id="KW-0472">Membrane</keyword>
<feature type="transmembrane region" description="Helical" evidence="8">
    <location>
        <begin position="84"/>
        <end position="106"/>
    </location>
</feature>
<keyword evidence="4 11" id="KW-0808">Transferase</keyword>
<comment type="subcellular location">
    <subcellularLocation>
        <location evidence="1">Cell inner membrane</location>
        <topology evidence="1">Multi-pass membrane protein</topology>
    </subcellularLocation>
</comment>
<feature type="domain" description="Phosphoethanolamine transferase N-terminal" evidence="10">
    <location>
        <begin position="65"/>
        <end position="211"/>
    </location>
</feature>
<evidence type="ECO:0000256" key="4">
    <source>
        <dbReference type="ARBA" id="ARBA00022679"/>
    </source>
</evidence>
<evidence type="ECO:0000256" key="7">
    <source>
        <dbReference type="ARBA" id="ARBA00023136"/>
    </source>
</evidence>
<accession>A0ABT9PUT5</accession>
<dbReference type="Proteomes" id="UP001241472">
    <property type="component" value="Unassembled WGS sequence"/>
</dbReference>
<evidence type="ECO:0000256" key="5">
    <source>
        <dbReference type="ARBA" id="ARBA00022692"/>
    </source>
</evidence>